<dbReference type="HOGENOM" id="CLU_031744_1_0_1"/>
<dbReference type="Proteomes" id="UP000054279">
    <property type="component" value="Unassembled WGS sequence"/>
</dbReference>
<dbReference type="EMBL" id="KN837145">
    <property type="protein sequence ID" value="KIJ40357.1"/>
    <property type="molecule type" value="Genomic_DNA"/>
</dbReference>
<feature type="non-terminal residue" evidence="1">
    <location>
        <position position="241"/>
    </location>
</feature>
<protein>
    <submittedName>
        <fullName evidence="1">Uncharacterized protein</fullName>
    </submittedName>
</protein>
<name>A0A0C9VG09_SPHS4</name>
<dbReference type="AlphaFoldDB" id="A0A0C9VG09"/>
<gene>
    <name evidence="1" type="ORF">M422DRAFT_91150</name>
</gene>
<dbReference type="Pfam" id="PF20414">
    <property type="entry name" value="DUF6698"/>
    <property type="match status" value="1"/>
</dbReference>
<proteinExistence type="predicted"/>
<evidence type="ECO:0000313" key="1">
    <source>
        <dbReference type="EMBL" id="KIJ40357.1"/>
    </source>
</evidence>
<accession>A0A0C9VG09</accession>
<sequence length="241" mass="27980">KFTYMNMLWLCGSDEVFHLAVDSHYNPANQFKSVDEQLQGILYELREEIPTNQQQSNGSHRIRSAGPFIFGCQNDTFYNENSRVATFKEDIGFTMDEDRVGSYSKLAKILFKAYENTFDKWKIFRNPILIKAYSALVRGVSSIQNLTEGEVTKSPRHHTVESAWGVREITPAAIVMAAIFMSFLSYSDEKILMNFQPIGGHMKINYQEDYEFYLEYLHKGLYSKAPSVLDIMDKWNQHFYP</sequence>
<dbReference type="InterPro" id="IPR046521">
    <property type="entry name" value="DUF6698"/>
</dbReference>
<evidence type="ECO:0000313" key="2">
    <source>
        <dbReference type="Proteomes" id="UP000054279"/>
    </source>
</evidence>
<dbReference type="OrthoDB" id="3231188at2759"/>
<organism evidence="1 2">
    <name type="scientific">Sphaerobolus stellatus (strain SS14)</name>
    <dbReference type="NCBI Taxonomy" id="990650"/>
    <lineage>
        <taxon>Eukaryota</taxon>
        <taxon>Fungi</taxon>
        <taxon>Dikarya</taxon>
        <taxon>Basidiomycota</taxon>
        <taxon>Agaricomycotina</taxon>
        <taxon>Agaricomycetes</taxon>
        <taxon>Phallomycetidae</taxon>
        <taxon>Geastrales</taxon>
        <taxon>Sphaerobolaceae</taxon>
        <taxon>Sphaerobolus</taxon>
    </lineage>
</organism>
<keyword evidence="2" id="KW-1185">Reference proteome</keyword>
<reference evidence="1 2" key="1">
    <citation type="submission" date="2014-06" db="EMBL/GenBank/DDBJ databases">
        <title>Evolutionary Origins and Diversification of the Mycorrhizal Mutualists.</title>
        <authorList>
            <consortium name="DOE Joint Genome Institute"/>
            <consortium name="Mycorrhizal Genomics Consortium"/>
            <person name="Kohler A."/>
            <person name="Kuo A."/>
            <person name="Nagy L.G."/>
            <person name="Floudas D."/>
            <person name="Copeland A."/>
            <person name="Barry K.W."/>
            <person name="Cichocki N."/>
            <person name="Veneault-Fourrey C."/>
            <person name="LaButti K."/>
            <person name="Lindquist E.A."/>
            <person name="Lipzen A."/>
            <person name="Lundell T."/>
            <person name="Morin E."/>
            <person name="Murat C."/>
            <person name="Riley R."/>
            <person name="Ohm R."/>
            <person name="Sun H."/>
            <person name="Tunlid A."/>
            <person name="Henrissat B."/>
            <person name="Grigoriev I.V."/>
            <person name="Hibbett D.S."/>
            <person name="Martin F."/>
        </authorList>
    </citation>
    <scope>NUCLEOTIDE SEQUENCE [LARGE SCALE GENOMIC DNA]</scope>
    <source>
        <strain evidence="1 2">SS14</strain>
    </source>
</reference>
<feature type="non-terminal residue" evidence="1">
    <location>
        <position position="1"/>
    </location>
</feature>